<dbReference type="GO" id="GO:0016757">
    <property type="term" value="F:glycosyltransferase activity"/>
    <property type="evidence" value="ECO:0007669"/>
    <property type="project" value="UniProtKB-KW"/>
</dbReference>
<feature type="compositionally biased region" description="Acidic residues" evidence="4">
    <location>
        <begin position="73"/>
        <end position="90"/>
    </location>
</feature>
<feature type="transmembrane region" description="Helical" evidence="5">
    <location>
        <begin position="20"/>
        <end position="37"/>
    </location>
</feature>
<dbReference type="InterPro" id="IPR008630">
    <property type="entry name" value="Glyco_trans_34"/>
</dbReference>
<sequence length="371" mass="42132">MPSPLPTTRRRYVLPSTSRYIKYVLIIAFALLTVALWKRQDLQPAVAQYLPGSVDDVKAVETPPSGEDHNENTDTDTDTDTVPAPDDETPPNENTLPKNPADKSTYPKFGKITATFGEPETQYEDAIASHALHNSIHGYPHFILRERMMRGLWSKHAWMMAVIGQELAKPEDQRLDWVMWHDRDVILMNPQLPLAIFVPPEPDFGHVHMLVTNDSNGLNNGVFLCRVSQWSFKLFASALSIREYEPETPLKYTEQSGMEEALKRPWWATGTVFVPQRWFNGFPPNARALARGKPSASRPGSLLIHFASNRDGLRPERLAHWGEVATSRTKEWDKPLNETGYSKEIAEFWQRLGKGESQEALVKAIGVYKWT</sequence>
<name>A0A6G1KPY2_9PLEO</name>
<evidence type="ECO:0000256" key="1">
    <source>
        <dbReference type="ARBA" id="ARBA00005664"/>
    </source>
</evidence>
<dbReference type="GO" id="GO:0006487">
    <property type="term" value="P:protein N-linked glycosylation"/>
    <property type="evidence" value="ECO:0007669"/>
    <property type="project" value="TreeGrafter"/>
</dbReference>
<dbReference type="AlphaFoldDB" id="A0A6G1KPY2"/>
<keyword evidence="5" id="KW-0812">Transmembrane</keyword>
<comment type="similarity">
    <text evidence="1">Belongs to the glycosyltransferase 34 family.</text>
</comment>
<organism evidence="6 7">
    <name type="scientific">Pleomassaria siparia CBS 279.74</name>
    <dbReference type="NCBI Taxonomy" id="1314801"/>
    <lineage>
        <taxon>Eukaryota</taxon>
        <taxon>Fungi</taxon>
        <taxon>Dikarya</taxon>
        <taxon>Ascomycota</taxon>
        <taxon>Pezizomycotina</taxon>
        <taxon>Dothideomycetes</taxon>
        <taxon>Pleosporomycetidae</taxon>
        <taxon>Pleosporales</taxon>
        <taxon>Pleomassariaceae</taxon>
        <taxon>Pleomassaria</taxon>
    </lineage>
</organism>
<keyword evidence="3 6" id="KW-0808">Transferase</keyword>
<keyword evidence="5" id="KW-0472">Membrane</keyword>
<keyword evidence="5" id="KW-1133">Transmembrane helix</keyword>
<dbReference type="InterPro" id="IPR029044">
    <property type="entry name" value="Nucleotide-diphossugar_trans"/>
</dbReference>
<dbReference type="PANTHER" id="PTHR31306:SF8">
    <property type="entry name" value="GLYCOSYLTRANSFERASE FAMILY 34 PROTEIN"/>
    <property type="match status" value="1"/>
</dbReference>
<evidence type="ECO:0000256" key="2">
    <source>
        <dbReference type="ARBA" id="ARBA00022676"/>
    </source>
</evidence>
<dbReference type="Proteomes" id="UP000799428">
    <property type="component" value="Unassembled WGS sequence"/>
</dbReference>
<evidence type="ECO:0000256" key="4">
    <source>
        <dbReference type="SAM" id="MobiDB-lite"/>
    </source>
</evidence>
<proteinExistence type="inferred from homology"/>
<evidence type="ECO:0000256" key="3">
    <source>
        <dbReference type="ARBA" id="ARBA00022679"/>
    </source>
</evidence>
<dbReference type="Pfam" id="PF05637">
    <property type="entry name" value="Glyco_transf_34"/>
    <property type="match status" value="1"/>
</dbReference>
<feature type="region of interest" description="Disordered" evidence="4">
    <location>
        <begin position="56"/>
        <end position="107"/>
    </location>
</feature>
<accession>A0A6G1KPY2</accession>
<keyword evidence="2" id="KW-0328">Glycosyltransferase</keyword>
<keyword evidence="7" id="KW-1185">Reference proteome</keyword>
<protein>
    <submittedName>
        <fullName evidence="6">Glycosyltransferase family 34 protein</fullName>
    </submittedName>
</protein>
<dbReference type="Gene3D" id="3.90.550.10">
    <property type="entry name" value="Spore Coat Polysaccharide Biosynthesis Protein SpsA, Chain A"/>
    <property type="match status" value="1"/>
</dbReference>
<dbReference type="PANTHER" id="PTHR31306">
    <property type="entry name" value="ALPHA-1,6-MANNOSYLTRANSFERASE MNN11-RELATED"/>
    <property type="match status" value="1"/>
</dbReference>
<gene>
    <name evidence="6" type="ORF">K504DRAFT_365792</name>
</gene>
<evidence type="ECO:0000313" key="6">
    <source>
        <dbReference type="EMBL" id="KAF2714387.1"/>
    </source>
</evidence>
<evidence type="ECO:0000256" key="5">
    <source>
        <dbReference type="SAM" id="Phobius"/>
    </source>
</evidence>
<evidence type="ECO:0000313" key="7">
    <source>
        <dbReference type="Proteomes" id="UP000799428"/>
    </source>
</evidence>
<dbReference type="GO" id="GO:0000139">
    <property type="term" value="C:Golgi membrane"/>
    <property type="evidence" value="ECO:0007669"/>
    <property type="project" value="TreeGrafter"/>
</dbReference>
<dbReference type="OrthoDB" id="407658at2759"/>
<reference evidence="6" key="1">
    <citation type="journal article" date="2020" name="Stud. Mycol.">
        <title>101 Dothideomycetes genomes: a test case for predicting lifestyles and emergence of pathogens.</title>
        <authorList>
            <person name="Haridas S."/>
            <person name="Albert R."/>
            <person name="Binder M."/>
            <person name="Bloem J."/>
            <person name="Labutti K."/>
            <person name="Salamov A."/>
            <person name="Andreopoulos B."/>
            <person name="Baker S."/>
            <person name="Barry K."/>
            <person name="Bills G."/>
            <person name="Bluhm B."/>
            <person name="Cannon C."/>
            <person name="Castanera R."/>
            <person name="Culley D."/>
            <person name="Daum C."/>
            <person name="Ezra D."/>
            <person name="Gonzalez J."/>
            <person name="Henrissat B."/>
            <person name="Kuo A."/>
            <person name="Liang C."/>
            <person name="Lipzen A."/>
            <person name="Lutzoni F."/>
            <person name="Magnuson J."/>
            <person name="Mondo S."/>
            <person name="Nolan M."/>
            <person name="Ohm R."/>
            <person name="Pangilinan J."/>
            <person name="Park H.-J."/>
            <person name="Ramirez L."/>
            <person name="Alfaro M."/>
            <person name="Sun H."/>
            <person name="Tritt A."/>
            <person name="Yoshinaga Y."/>
            <person name="Zwiers L.-H."/>
            <person name="Turgeon B."/>
            <person name="Goodwin S."/>
            <person name="Spatafora J."/>
            <person name="Crous P."/>
            <person name="Grigoriev I."/>
        </authorList>
    </citation>
    <scope>NUCLEOTIDE SEQUENCE</scope>
    <source>
        <strain evidence="6">CBS 279.74</strain>
    </source>
</reference>
<dbReference type="EMBL" id="MU005764">
    <property type="protein sequence ID" value="KAF2714387.1"/>
    <property type="molecule type" value="Genomic_DNA"/>
</dbReference>